<reference evidence="2" key="1">
    <citation type="journal article" date="2019" name="Int. J. Syst. Evol. Microbiol.">
        <title>The Global Catalogue of Microorganisms (GCM) 10K type strain sequencing project: providing services to taxonomists for standard genome sequencing and annotation.</title>
        <authorList>
            <consortium name="The Broad Institute Genomics Platform"/>
            <consortium name="The Broad Institute Genome Sequencing Center for Infectious Disease"/>
            <person name="Wu L."/>
            <person name="Ma J."/>
        </authorList>
    </citation>
    <scope>NUCLEOTIDE SEQUENCE [LARGE SCALE GENOMIC DNA]</scope>
    <source>
        <strain evidence="2">VKM B-3159</strain>
    </source>
</reference>
<name>A0ABT9JVU1_9PROT</name>
<comment type="caution">
    <text evidence="1">The sequence shown here is derived from an EMBL/GenBank/DDBJ whole genome shotgun (WGS) entry which is preliminary data.</text>
</comment>
<accession>A0ABT9JVU1</accession>
<organism evidence="1 2">
    <name type="scientific">Methylophilus aquaticus</name>
    <dbReference type="NCBI Taxonomy" id="1971610"/>
    <lineage>
        <taxon>Bacteria</taxon>
        <taxon>Pseudomonadati</taxon>
        <taxon>Pseudomonadota</taxon>
        <taxon>Betaproteobacteria</taxon>
        <taxon>Nitrosomonadales</taxon>
        <taxon>Methylophilaceae</taxon>
        <taxon>Methylophilus</taxon>
    </lineage>
</organism>
<dbReference type="RefSeq" id="WP_306390456.1">
    <property type="nucleotide sequence ID" value="NZ_JAVCAP010000031.1"/>
</dbReference>
<dbReference type="EMBL" id="JAVCAP010000031">
    <property type="protein sequence ID" value="MDP8568711.1"/>
    <property type="molecule type" value="Genomic_DNA"/>
</dbReference>
<protein>
    <submittedName>
        <fullName evidence="1">Uncharacterized protein</fullName>
    </submittedName>
</protein>
<evidence type="ECO:0000313" key="2">
    <source>
        <dbReference type="Proteomes" id="UP001225906"/>
    </source>
</evidence>
<dbReference type="Proteomes" id="UP001225906">
    <property type="component" value="Unassembled WGS sequence"/>
</dbReference>
<keyword evidence="2" id="KW-1185">Reference proteome</keyword>
<gene>
    <name evidence="1" type="ORF">Q9291_12705</name>
</gene>
<proteinExistence type="predicted"/>
<evidence type="ECO:0000313" key="1">
    <source>
        <dbReference type="EMBL" id="MDP8568711.1"/>
    </source>
</evidence>
<sequence length="227" mass="25540">MSFDVELKVGDIVRTFDDLRGTVTHLNYFKGELSSVTVRWLNGRVMTHPCTAEDIWLEGQPAKEDPDVKARKWFVAHEDEMHAQNLVLQHAYRLATRAAVDGLANIVWAPEPFDENASLDDLAQAIDGWSEIVKRLDGHAKEDLIKHDLFARECLHGLINGLKMQGVAIPSALLDKLVQADQFFIDHSIALAPPRLTGLNAVAPDSVVTVQDLDAFWYEYRWPKAET</sequence>